<dbReference type="Pfam" id="PF01437">
    <property type="entry name" value="PSI"/>
    <property type="match status" value="1"/>
</dbReference>
<dbReference type="KEGG" id="pgut:117675475"/>
<evidence type="ECO:0000313" key="19">
    <source>
        <dbReference type="Proteomes" id="UP001652622"/>
    </source>
</evidence>
<dbReference type="InterPro" id="IPR015943">
    <property type="entry name" value="WD40/YVTN_repeat-like_dom_sf"/>
</dbReference>
<dbReference type="InterPro" id="IPR041362">
    <property type="entry name" value="TIG2_plexin"/>
</dbReference>
<reference evidence="20" key="1">
    <citation type="submission" date="2025-08" db="UniProtKB">
        <authorList>
            <consortium name="RefSeq"/>
        </authorList>
    </citation>
    <scope>IDENTIFICATION</scope>
    <source>
        <tissue evidence="20">Blood</tissue>
    </source>
</reference>
<dbReference type="OrthoDB" id="125363at2759"/>
<dbReference type="Gene3D" id="2.60.40.10">
    <property type="entry name" value="Immunoglobulins"/>
    <property type="match status" value="4"/>
</dbReference>
<dbReference type="CDD" id="cd12791">
    <property type="entry name" value="RasGAP_plexin_B3"/>
    <property type="match status" value="1"/>
</dbReference>
<dbReference type="GO" id="GO:0005886">
    <property type="term" value="C:plasma membrane"/>
    <property type="evidence" value="ECO:0007669"/>
    <property type="project" value="UniProtKB-SubCell"/>
</dbReference>
<comment type="subcellular location">
    <subcellularLocation>
        <location evidence="1">Cell membrane</location>
        <topology evidence="1">Single-pass type I membrane protein</topology>
    </subcellularLocation>
</comment>
<dbReference type="Proteomes" id="UP001652622">
    <property type="component" value="Unplaced"/>
</dbReference>
<evidence type="ECO:0000256" key="9">
    <source>
        <dbReference type="ARBA" id="ARBA00022989"/>
    </source>
</evidence>
<evidence type="ECO:0000313" key="20">
    <source>
        <dbReference type="RefSeq" id="XP_034290041.1"/>
    </source>
</evidence>
<dbReference type="Pfam" id="PF01833">
    <property type="entry name" value="TIG"/>
    <property type="match status" value="3"/>
</dbReference>
<dbReference type="SMART" id="SM00630">
    <property type="entry name" value="Sema"/>
    <property type="match status" value="1"/>
</dbReference>
<evidence type="ECO:0000256" key="15">
    <source>
        <dbReference type="PROSITE-ProRule" id="PRU00352"/>
    </source>
</evidence>
<keyword evidence="6" id="KW-0732">Signal</keyword>
<dbReference type="InterPro" id="IPR036352">
    <property type="entry name" value="Semap_dom_sf"/>
</dbReference>
<evidence type="ECO:0000256" key="16">
    <source>
        <dbReference type="SAM" id="MobiDB-lite"/>
    </source>
</evidence>
<dbReference type="Pfam" id="PF20170">
    <property type="entry name" value="Plexin_RBD"/>
    <property type="match status" value="1"/>
</dbReference>
<feature type="domain" description="Sema" evidence="18">
    <location>
        <begin position="100"/>
        <end position="556"/>
    </location>
</feature>
<dbReference type="InterPro" id="IPR041019">
    <property type="entry name" value="TIG1_plexin"/>
</dbReference>
<dbReference type="InterPro" id="IPR016201">
    <property type="entry name" value="PSI"/>
</dbReference>
<name>A0A6P9DCX4_PANGU</name>
<evidence type="ECO:0000256" key="12">
    <source>
        <dbReference type="ARBA" id="ARBA00023170"/>
    </source>
</evidence>
<dbReference type="GO" id="GO:0050772">
    <property type="term" value="P:positive regulation of axonogenesis"/>
    <property type="evidence" value="ECO:0007669"/>
    <property type="project" value="TreeGrafter"/>
</dbReference>
<feature type="region of interest" description="Disordered" evidence="16">
    <location>
        <begin position="1149"/>
        <end position="1171"/>
    </location>
</feature>
<evidence type="ECO:0000256" key="14">
    <source>
        <dbReference type="ARBA" id="ARBA00070679"/>
    </source>
</evidence>
<dbReference type="SMART" id="SM00429">
    <property type="entry name" value="IPT"/>
    <property type="match status" value="3"/>
</dbReference>
<keyword evidence="3" id="KW-1003">Cell membrane</keyword>
<dbReference type="InParanoid" id="A0A6P9DCX4"/>
<dbReference type="GeneID" id="117675475"/>
<dbReference type="FunFam" id="3.10.20.90:FF:000209">
    <property type="entry name" value="Plexin B3"/>
    <property type="match status" value="1"/>
</dbReference>
<dbReference type="SUPFAM" id="SSF81296">
    <property type="entry name" value="E set domains"/>
    <property type="match status" value="3"/>
</dbReference>
<protein>
    <recommendedName>
        <fullName evidence="14">Plexin-B3</fullName>
    </recommendedName>
</protein>
<evidence type="ECO:0000259" key="18">
    <source>
        <dbReference type="PROSITE" id="PS51004"/>
    </source>
</evidence>
<comment type="similarity">
    <text evidence="2">Belongs to the plexin family.</text>
</comment>
<dbReference type="InterPro" id="IPR002165">
    <property type="entry name" value="Plexin_repeat"/>
</dbReference>
<dbReference type="CTD" id="5365"/>
<keyword evidence="9 17" id="KW-1133">Transmembrane helix</keyword>
<dbReference type="SUPFAM" id="SSF103575">
    <property type="entry name" value="Plexin repeat"/>
    <property type="match status" value="1"/>
</dbReference>
<dbReference type="InterPro" id="IPR046800">
    <property type="entry name" value="Plexin_RBD"/>
</dbReference>
<dbReference type="CDD" id="cd01180">
    <property type="entry name" value="IPT_plexin_repeat1"/>
    <property type="match status" value="1"/>
</dbReference>
<keyword evidence="4" id="KW-0597">Phosphoprotein</keyword>
<dbReference type="InterPro" id="IPR057533">
    <property type="entry name" value="PSI_Plexin-B"/>
</dbReference>
<dbReference type="CDD" id="cd00603">
    <property type="entry name" value="IPT_PCSR"/>
    <property type="match status" value="1"/>
</dbReference>
<evidence type="ECO:0000256" key="13">
    <source>
        <dbReference type="ARBA" id="ARBA00023180"/>
    </source>
</evidence>
<dbReference type="PROSITE" id="PS51004">
    <property type="entry name" value="SEMA"/>
    <property type="match status" value="1"/>
</dbReference>
<dbReference type="RefSeq" id="XP_034290041.1">
    <property type="nucleotide sequence ID" value="XM_034434150.2"/>
</dbReference>
<dbReference type="GO" id="GO:0002116">
    <property type="term" value="C:semaphorin receptor complex"/>
    <property type="evidence" value="ECO:0007669"/>
    <property type="project" value="TreeGrafter"/>
</dbReference>
<dbReference type="InterPro" id="IPR002909">
    <property type="entry name" value="IPT_dom"/>
</dbReference>
<dbReference type="PANTHER" id="PTHR22625:SF33">
    <property type="entry name" value="PLEXIN-B3"/>
    <property type="match status" value="1"/>
</dbReference>
<dbReference type="InterPro" id="IPR031148">
    <property type="entry name" value="Plexin"/>
</dbReference>
<keyword evidence="12" id="KW-0675">Receptor</keyword>
<dbReference type="GO" id="GO:0008360">
    <property type="term" value="P:regulation of cell shape"/>
    <property type="evidence" value="ECO:0007669"/>
    <property type="project" value="TreeGrafter"/>
</dbReference>
<proteinExistence type="inferred from homology"/>
<keyword evidence="13" id="KW-0325">Glycoprotein</keyword>
<dbReference type="Gene3D" id="2.130.10.10">
    <property type="entry name" value="YVTN repeat-like/Quinoprotein amine dehydrogenase"/>
    <property type="match status" value="1"/>
</dbReference>
<dbReference type="Pfam" id="PF17960">
    <property type="entry name" value="TIG_plexin"/>
    <property type="match status" value="1"/>
</dbReference>
<keyword evidence="10 17" id="KW-0472">Membrane</keyword>
<dbReference type="GO" id="GO:0030334">
    <property type="term" value="P:regulation of cell migration"/>
    <property type="evidence" value="ECO:0007669"/>
    <property type="project" value="TreeGrafter"/>
</dbReference>
<keyword evidence="19" id="KW-1185">Reference proteome</keyword>
<keyword evidence="11" id="KW-1015">Disulfide bond</keyword>
<dbReference type="OMA" id="YCWLELP"/>
<organism evidence="19 20">
    <name type="scientific">Pantherophis guttatus</name>
    <name type="common">Corn snake</name>
    <name type="synonym">Elaphe guttata</name>
    <dbReference type="NCBI Taxonomy" id="94885"/>
    <lineage>
        <taxon>Eukaryota</taxon>
        <taxon>Metazoa</taxon>
        <taxon>Chordata</taxon>
        <taxon>Craniata</taxon>
        <taxon>Vertebrata</taxon>
        <taxon>Euteleostomi</taxon>
        <taxon>Lepidosauria</taxon>
        <taxon>Squamata</taxon>
        <taxon>Bifurcata</taxon>
        <taxon>Unidentata</taxon>
        <taxon>Episquamata</taxon>
        <taxon>Toxicofera</taxon>
        <taxon>Serpentes</taxon>
        <taxon>Colubroidea</taxon>
        <taxon>Colubridae</taxon>
        <taxon>Colubrinae</taxon>
        <taxon>Pantherophis</taxon>
    </lineage>
</organism>
<evidence type="ECO:0000256" key="7">
    <source>
        <dbReference type="ARBA" id="ARBA00022737"/>
    </source>
</evidence>
<comment type="caution">
    <text evidence="15">Lacks conserved residue(s) required for the propagation of feature annotation.</text>
</comment>
<feature type="transmembrane region" description="Helical" evidence="17">
    <location>
        <begin position="1346"/>
        <end position="1366"/>
    </location>
</feature>
<evidence type="ECO:0000256" key="4">
    <source>
        <dbReference type="ARBA" id="ARBA00022553"/>
    </source>
</evidence>
<dbReference type="Gene3D" id="3.10.20.90">
    <property type="entry name" value="Phosphatidylinositol 3-kinase Catalytic Subunit, Chain A, domain 1"/>
    <property type="match status" value="1"/>
</dbReference>
<dbReference type="Pfam" id="PF01403">
    <property type="entry name" value="Sema"/>
    <property type="match status" value="1"/>
</dbReference>
<dbReference type="FunFam" id="1.10.506.10:FF:000012">
    <property type="entry name" value="Plexin B1"/>
    <property type="match status" value="1"/>
</dbReference>
<dbReference type="InterPro" id="IPR008936">
    <property type="entry name" value="Rho_GTPase_activation_prot"/>
</dbReference>
<gene>
    <name evidence="20" type="primary">PLXNB3</name>
</gene>
<dbReference type="SUPFAM" id="SSF48350">
    <property type="entry name" value="GTPase activation domain, GAP"/>
    <property type="match status" value="1"/>
</dbReference>
<evidence type="ECO:0000256" key="8">
    <source>
        <dbReference type="ARBA" id="ARBA00022902"/>
    </source>
</evidence>
<dbReference type="GO" id="GO:0007162">
    <property type="term" value="P:negative regulation of cell adhesion"/>
    <property type="evidence" value="ECO:0007669"/>
    <property type="project" value="TreeGrafter"/>
</dbReference>
<dbReference type="GO" id="GO:0017154">
    <property type="term" value="F:semaphorin receptor activity"/>
    <property type="evidence" value="ECO:0007669"/>
    <property type="project" value="InterPro"/>
</dbReference>
<evidence type="ECO:0000256" key="6">
    <source>
        <dbReference type="ARBA" id="ARBA00022729"/>
    </source>
</evidence>
<dbReference type="Gene3D" id="1.10.506.10">
    <property type="entry name" value="GTPase Activation - p120gap, domain 1"/>
    <property type="match status" value="2"/>
</dbReference>
<dbReference type="InterPro" id="IPR014756">
    <property type="entry name" value="Ig_E-set"/>
</dbReference>
<dbReference type="FunFam" id="2.130.10.10:FF:000270">
    <property type="entry name" value="plexin-B3 isoform X3"/>
    <property type="match status" value="1"/>
</dbReference>
<evidence type="ECO:0000256" key="17">
    <source>
        <dbReference type="SAM" id="Phobius"/>
    </source>
</evidence>
<evidence type="ECO:0000256" key="2">
    <source>
        <dbReference type="ARBA" id="ARBA00010297"/>
    </source>
</evidence>
<sequence length="1991" mass="219576">MVWALVTLGGGLGSPLYHLVPSRAACRKAAAPPSTFQVKGKPAFPLKEQVCAQCLQLFRDACGVLLLDPTMWELKCLQHSRLDLAMVLGRLLLPLMVTLMLLLPLYPAAQPSSYPLFVVPNGTFNHLAQAQSTGGLYVGAVNALYQLDSELRLLGHARTGPNQDSPECLPFRDVRECPQAQLMDNSNKLLLPNEHAGELVVCGQLFQGVCEKRALTDITKVLYHPEDPGDNQFVAANEPKVSTVGLVGEHNGRDLLFVGRGLTAKLSGGIPPFTIRQLEGPQAFSNEGMGKLVVGDFSDYNNSYVGAFASDGYVYFLFFRRGAKAQMEYRTYLSRTCVDDTNLYSYVELPLECQHSQGQAYNLAQAMHLAPGFAGKDKTLFVVLAAGQGSTAVPTGRTALCSYSLNAINAAMEKTRQLCYTTSGIGDNNEEEAAIEYGVTSRCSSLSKESPEIYPCGDEHTPSPIASRKPLVAEALLTTVPRLTAVAAMVETGHTIAFLGDGVGQLHKIYLNGSVAQIYSTMPTGQNSPVNSDLLLDSSGAYLYVMTASQVSKIPVSECPNFQDCTSCLHAEDPFCGWCVLQSRCTRKLECERHELANHWLWSYGDESQCLRVEQILPANQSRETQTEISLLVSNLPALGEGEHYHCAFGTQESQAQLQDSWIRCLSPVPEQVPPIQEGKDHVTVTLALMFQDVVITSLGFSFYDCNAVSQLADSTPCGTCVDSLWMCHWCPSSHRCVSEGPCPNTEGLVYSHKALAEELQGRAACPSVGGDGEIPLIPVNVEMPINLVAWNLDLVISQAPATVFCVLEVEGVPIFVPASLEERDEEASHHVRCQSQTYRYTQALPELRVPLYIVVGDNQRLDSHEDLYVTLYNCSVDRSDCSRCKAAPQHFRCVWCQLEKETGCVYENSCPSKPGVATCPSPVIYSISPLTGPLEGEMALTVIGSNLGHRFEDVARSVLVAGLPCVPDPAQYIVSTRIVCNVPPGKRGLSGPVQVTIGDRPPGISKNHFTYQDPMLLNLHPDLGPMAGGTRITISGEDLQTGPEITVSVGNLPCILEEPVEPRAIVCRTSASLTSQTVTVRAKYGVALRELLEKRFLYTPNPQLTRAFPSTSFHGGGRIIQVEGTNLDVVQQPLIKAILEQEKAPTGKSIRKKRSCDSLHGPHAPLSSASSRPCVEVGDLLECWEPCCANSSTLLLCPSPAVPSNAYFRHLVFELDGFHVSFSNASGGQEFSYKPNPHLRWPGRESTGRPFSLKPGNVLDIEGEGLNLGISKNEVRAFIGNSVCTVKTLTLTHLYCEPPLQPPQPLNTSSVLPEFIVQMGNLRLDLGRVRYDTEPPSSFPPQAQIGLGVGAAVLVVIVLLLILMYRRKSKQALRDYKKVLVQLENMESSVGDQCRKEFTDLMTEMTDLSGELEGSGIPFLDYNTYAQRVFFPAQGDVPLRRVLDLPEGRRATVEQGLGQFSNLLNSKVFLLTLIRTLEAQPTFSQRDRCHAASLLSLALHGRLEYLTDIMQTLLSDLAAHCVARNPKLMLRRTETMVEKLLTNWMSICLYSYLREVAGEPLYMLFRAIKYQVDKGPVDAVTGKAKRTLNDSRLLREDVEYRPLTLTVLVRGGPGGGAETQRIPARVLDTDTITQVKEKILDQVFKGVPFSQRPSVHSLDLEWRSGVAGHLTLSDEDLTSVMQNQWKRLNTLQHYKVPDGATVSLIPRLHNDISQGTGQNFFSGENTPMLEDGEEGGLRLWHLVKPTEEPEATKQQQGRRSSLRERAKAIPEIYLTRLLSMKGTLQKFVDDVFQAVLSVNRPVPIAVKYLFDQLDELATRHGVTEPETLHIWKTNSLLLRFWVNTLKNPQFIFDVRVSDNVDANLTVIAQTFIDACTTAEHKVGRDSPVNKLLYAREIPHYKQMVEKYYADIQQTVPASYQEMNSALTELSGKYSSDLNCLVALQELYNYINKYYDQIISALEEDPLGQKMQLAYRLQQIAALVENKVTDL</sequence>
<keyword evidence="7" id="KW-0677">Repeat</keyword>
<dbReference type="Pfam" id="PF08337">
    <property type="entry name" value="Plexin_cytopl"/>
    <property type="match status" value="1"/>
</dbReference>
<accession>A0A6P9DCX4</accession>
<dbReference type="FunFam" id="2.60.40.10:FF:000131">
    <property type="entry name" value="Plexin A2"/>
    <property type="match status" value="1"/>
</dbReference>
<dbReference type="GO" id="GO:0007399">
    <property type="term" value="P:nervous system development"/>
    <property type="evidence" value="ECO:0007669"/>
    <property type="project" value="UniProtKB-KW"/>
</dbReference>
<dbReference type="PANTHER" id="PTHR22625">
    <property type="entry name" value="PLEXIN"/>
    <property type="match status" value="1"/>
</dbReference>
<dbReference type="InterPro" id="IPR013548">
    <property type="entry name" value="Plexin_cytoplasmic_RasGAP_dom"/>
</dbReference>
<dbReference type="FunFam" id="2.60.40.10:FF:000203">
    <property type="entry name" value="Plexin B2"/>
    <property type="match status" value="1"/>
</dbReference>
<dbReference type="InterPro" id="IPR013783">
    <property type="entry name" value="Ig-like_fold"/>
</dbReference>
<dbReference type="Pfam" id="PF24317">
    <property type="entry name" value="PSI_Plexin-B"/>
    <property type="match status" value="1"/>
</dbReference>
<dbReference type="FunFam" id="1.10.506.10:FF:000010">
    <property type="entry name" value="Plexin B1"/>
    <property type="match status" value="1"/>
</dbReference>
<dbReference type="SUPFAM" id="SSF101912">
    <property type="entry name" value="Sema domain"/>
    <property type="match status" value="1"/>
</dbReference>
<keyword evidence="5 17" id="KW-0812">Transmembrane</keyword>
<dbReference type="InterPro" id="IPR001627">
    <property type="entry name" value="Semap_dom"/>
</dbReference>
<dbReference type="Pfam" id="PF18020">
    <property type="entry name" value="TIG_2"/>
    <property type="match status" value="1"/>
</dbReference>
<dbReference type="SMART" id="SM00423">
    <property type="entry name" value="PSI"/>
    <property type="match status" value="3"/>
</dbReference>
<evidence type="ECO:0000256" key="1">
    <source>
        <dbReference type="ARBA" id="ARBA00004251"/>
    </source>
</evidence>
<evidence type="ECO:0000256" key="11">
    <source>
        <dbReference type="ARBA" id="ARBA00023157"/>
    </source>
</evidence>
<evidence type="ECO:0000256" key="10">
    <source>
        <dbReference type="ARBA" id="ARBA00023136"/>
    </source>
</evidence>
<keyword evidence="8" id="KW-0524">Neurogenesis</keyword>
<evidence type="ECO:0000256" key="5">
    <source>
        <dbReference type="ARBA" id="ARBA00022692"/>
    </source>
</evidence>
<evidence type="ECO:0000256" key="3">
    <source>
        <dbReference type="ARBA" id="ARBA00022475"/>
    </source>
</evidence>